<organism evidence="10 11">
    <name type="scientific">Rugamonas rivuli</name>
    <dbReference type="NCBI Taxonomy" id="2743358"/>
    <lineage>
        <taxon>Bacteria</taxon>
        <taxon>Pseudomonadati</taxon>
        <taxon>Pseudomonadota</taxon>
        <taxon>Betaproteobacteria</taxon>
        <taxon>Burkholderiales</taxon>
        <taxon>Oxalobacteraceae</taxon>
        <taxon>Telluria group</taxon>
        <taxon>Rugamonas</taxon>
    </lineage>
</organism>
<proteinExistence type="inferred from homology"/>
<evidence type="ECO:0000256" key="4">
    <source>
        <dbReference type="ARBA" id="ARBA00022475"/>
    </source>
</evidence>
<dbReference type="InterPro" id="IPR004638">
    <property type="entry name" value="EmrB-like"/>
</dbReference>
<feature type="transmembrane region" description="Helical" evidence="8">
    <location>
        <begin position="421"/>
        <end position="443"/>
    </location>
</feature>
<dbReference type="PROSITE" id="PS50850">
    <property type="entry name" value="MFS"/>
    <property type="match status" value="1"/>
</dbReference>
<feature type="domain" description="Major facilitator superfamily (MFS) profile" evidence="9">
    <location>
        <begin position="30"/>
        <end position="472"/>
    </location>
</feature>
<keyword evidence="5 8" id="KW-0812">Transmembrane</keyword>
<name>A0A843S9Z8_9BURK</name>
<evidence type="ECO:0000256" key="2">
    <source>
        <dbReference type="ARBA" id="ARBA00008537"/>
    </source>
</evidence>
<protein>
    <submittedName>
        <fullName evidence="10">DHA2 family efflux MFS transporter permease subunit</fullName>
    </submittedName>
</protein>
<feature type="transmembrane region" description="Helical" evidence="8">
    <location>
        <begin position="246"/>
        <end position="265"/>
    </location>
</feature>
<dbReference type="Gene3D" id="1.20.1720.10">
    <property type="entry name" value="Multidrug resistance protein D"/>
    <property type="match status" value="1"/>
</dbReference>
<feature type="transmembrane region" description="Helical" evidence="8">
    <location>
        <begin position="223"/>
        <end position="240"/>
    </location>
</feature>
<feature type="transmembrane region" description="Helical" evidence="8">
    <location>
        <begin position="29"/>
        <end position="48"/>
    </location>
</feature>
<dbReference type="CDD" id="cd17321">
    <property type="entry name" value="MFS_MMR_MDR_like"/>
    <property type="match status" value="1"/>
</dbReference>
<evidence type="ECO:0000313" key="10">
    <source>
        <dbReference type="EMBL" id="MQA19030.1"/>
    </source>
</evidence>
<feature type="transmembrane region" description="Helical" evidence="8">
    <location>
        <begin position="381"/>
        <end position="400"/>
    </location>
</feature>
<dbReference type="PANTHER" id="PTHR42718:SF9">
    <property type="entry name" value="MAJOR FACILITATOR SUPERFAMILY MULTIDRUG TRANSPORTER MFSC"/>
    <property type="match status" value="1"/>
</dbReference>
<keyword evidence="7 8" id="KW-0472">Membrane</keyword>
<evidence type="ECO:0000256" key="7">
    <source>
        <dbReference type="ARBA" id="ARBA00023136"/>
    </source>
</evidence>
<dbReference type="InterPro" id="IPR036259">
    <property type="entry name" value="MFS_trans_sf"/>
</dbReference>
<comment type="subcellular location">
    <subcellularLocation>
        <location evidence="1">Cell membrane</location>
        <topology evidence="1">Multi-pass membrane protein</topology>
    </subcellularLocation>
</comment>
<feature type="transmembrane region" description="Helical" evidence="8">
    <location>
        <begin position="158"/>
        <end position="179"/>
    </location>
</feature>
<keyword evidence="11" id="KW-1185">Reference proteome</keyword>
<feature type="transmembrane region" description="Helical" evidence="8">
    <location>
        <begin position="128"/>
        <end position="146"/>
    </location>
</feature>
<dbReference type="Proteomes" id="UP000444318">
    <property type="component" value="Unassembled WGS sequence"/>
</dbReference>
<dbReference type="Gene3D" id="1.20.1250.20">
    <property type="entry name" value="MFS general substrate transporter like domains"/>
    <property type="match status" value="1"/>
</dbReference>
<feature type="transmembrane region" description="Helical" evidence="8">
    <location>
        <begin position="68"/>
        <end position="87"/>
    </location>
</feature>
<dbReference type="Pfam" id="PF07690">
    <property type="entry name" value="MFS_1"/>
    <property type="match status" value="1"/>
</dbReference>
<evidence type="ECO:0000256" key="3">
    <source>
        <dbReference type="ARBA" id="ARBA00022448"/>
    </source>
</evidence>
<dbReference type="GO" id="GO:0022857">
    <property type="term" value="F:transmembrane transporter activity"/>
    <property type="evidence" value="ECO:0007669"/>
    <property type="project" value="InterPro"/>
</dbReference>
<feature type="transmembrane region" description="Helical" evidence="8">
    <location>
        <begin position="185"/>
        <end position="202"/>
    </location>
</feature>
<comment type="similarity">
    <text evidence="2">Belongs to the major facilitator superfamily. EmrB family.</text>
</comment>
<evidence type="ECO:0000256" key="1">
    <source>
        <dbReference type="ARBA" id="ARBA00004651"/>
    </source>
</evidence>
<evidence type="ECO:0000256" key="8">
    <source>
        <dbReference type="SAM" id="Phobius"/>
    </source>
</evidence>
<feature type="transmembrane region" description="Helical" evidence="8">
    <location>
        <begin position="449"/>
        <end position="468"/>
    </location>
</feature>
<keyword evidence="6 8" id="KW-1133">Transmembrane helix</keyword>
<feature type="transmembrane region" description="Helical" evidence="8">
    <location>
        <begin position="96"/>
        <end position="122"/>
    </location>
</feature>
<keyword evidence="4" id="KW-1003">Cell membrane</keyword>
<evidence type="ECO:0000313" key="11">
    <source>
        <dbReference type="Proteomes" id="UP000444318"/>
    </source>
</evidence>
<sequence>MVGKLAWPPATQPHATGELTMSIRTGKQLALLSSCLAFVIVILDVSVVNVALRSLRVEFAGTIAHLEWVVSGYTLTFAAFLLTAGALGDRFGPRKVFILGFVLFALASLLCGLAGSLTALIACRLLQGLGAALVVPASLAIVNQTFPEKNARSRAIGLWAASGGMALALGPVFGGALISLTGWRAIFFVNVPIALLGSLIAWRCVQDAASTAGRVVDIPGQMLAALALGGFTLALIQVNASGLHSPAVVGGMMVFLLSGAAFVAIEKHMAHPMLPLHLFGNRHFAASSLIGVLVNFAFYGLIFLFSLFFQYAWAYTPLDTGLAFLPMTGSIMAANLLCGKLMVKHGYRTVLTCGIALAALGYLSMLPFVGDGRYADIGIQFIVAGVGIGLAVPAMTNAMVSSTEQRYIGVASGVLNASRQIGGLIGVAAMGLIVGDVTAERFAGGMAPALLWSISALAIGGLVGFLGLRKFEPAVTQTRLAGS</sequence>
<dbReference type="NCBIfam" id="TIGR00711">
    <property type="entry name" value="efflux_EmrB"/>
    <property type="match status" value="1"/>
</dbReference>
<gene>
    <name evidence="10" type="ORF">GEV01_05815</name>
</gene>
<evidence type="ECO:0000256" key="5">
    <source>
        <dbReference type="ARBA" id="ARBA00022692"/>
    </source>
</evidence>
<dbReference type="PANTHER" id="PTHR42718">
    <property type="entry name" value="MAJOR FACILITATOR SUPERFAMILY MULTIDRUG TRANSPORTER MFSC"/>
    <property type="match status" value="1"/>
</dbReference>
<reference evidence="10 11" key="1">
    <citation type="submission" date="2019-10" db="EMBL/GenBank/DDBJ databases">
        <title>Two novel species isolated from a subtropical stream in China.</title>
        <authorList>
            <person name="Lu H."/>
        </authorList>
    </citation>
    <scope>NUCLEOTIDE SEQUENCE [LARGE SCALE GENOMIC DNA]</scope>
    <source>
        <strain evidence="10 11">FT103W</strain>
    </source>
</reference>
<evidence type="ECO:0000259" key="9">
    <source>
        <dbReference type="PROSITE" id="PS50850"/>
    </source>
</evidence>
<dbReference type="AlphaFoldDB" id="A0A843S9Z8"/>
<evidence type="ECO:0000256" key="6">
    <source>
        <dbReference type="ARBA" id="ARBA00022989"/>
    </source>
</evidence>
<feature type="transmembrane region" description="Helical" evidence="8">
    <location>
        <begin position="321"/>
        <end position="338"/>
    </location>
</feature>
<feature type="transmembrane region" description="Helical" evidence="8">
    <location>
        <begin position="350"/>
        <end position="369"/>
    </location>
</feature>
<keyword evidence="3" id="KW-0813">Transport</keyword>
<dbReference type="GO" id="GO:0005886">
    <property type="term" value="C:plasma membrane"/>
    <property type="evidence" value="ECO:0007669"/>
    <property type="project" value="UniProtKB-SubCell"/>
</dbReference>
<feature type="transmembrane region" description="Helical" evidence="8">
    <location>
        <begin position="286"/>
        <end position="309"/>
    </location>
</feature>
<accession>A0A843S9Z8</accession>
<dbReference type="InterPro" id="IPR011701">
    <property type="entry name" value="MFS"/>
</dbReference>
<dbReference type="SUPFAM" id="SSF103473">
    <property type="entry name" value="MFS general substrate transporter"/>
    <property type="match status" value="1"/>
</dbReference>
<comment type="caution">
    <text evidence="10">The sequence shown here is derived from an EMBL/GenBank/DDBJ whole genome shotgun (WGS) entry which is preliminary data.</text>
</comment>
<dbReference type="InterPro" id="IPR020846">
    <property type="entry name" value="MFS_dom"/>
</dbReference>
<dbReference type="EMBL" id="WHUF01000002">
    <property type="protein sequence ID" value="MQA19030.1"/>
    <property type="molecule type" value="Genomic_DNA"/>
</dbReference>